<name>A0ABT4WC14_9FLAO</name>
<evidence type="ECO:0000256" key="2">
    <source>
        <dbReference type="ARBA" id="ARBA00022552"/>
    </source>
</evidence>
<dbReference type="Pfam" id="PF05971">
    <property type="entry name" value="Methyltransf_10"/>
    <property type="match status" value="1"/>
</dbReference>
<comment type="subcellular location">
    <subcellularLocation>
        <location evidence="6">Cytoplasm</location>
    </subcellularLocation>
</comment>
<dbReference type="HAMAP" id="MF_01848">
    <property type="entry name" value="23SrRNA_methyltr_F"/>
    <property type="match status" value="1"/>
</dbReference>
<evidence type="ECO:0000256" key="3">
    <source>
        <dbReference type="ARBA" id="ARBA00022603"/>
    </source>
</evidence>
<evidence type="ECO:0000256" key="4">
    <source>
        <dbReference type="ARBA" id="ARBA00022679"/>
    </source>
</evidence>
<evidence type="ECO:0000256" key="6">
    <source>
        <dbReference type="HAMAP-Rule" id="MF_01848"/>
    </source>
</evidence>
<comment type="similarity">
    <text evidence="6">Belongs to the methyltransferase superfamily. METTL16/RlmF family.</text>
</comment>
<evidence type="ECO:0000256" key="5">
    <source>
        <dbReference type="ARBA" id="ARBA00022691"/>
    </source>
</evidence>
<evidence type="ECO:0000256" key="1">
    <source>
        <dbReference type="ARBA" id="ARBA00022490"/>
    </source>
</evidence>
<accession>A0ABT4WC14</accession>
<dbReference type="EC" id="2.1.1.181" evidence="6"/>
<protein>
    <recommendedName>
        <fullName evidence="6">Ribosomal RNA large subunit methyltransferase F</fullName>
        <ecNumber evidence="6">2.1.1.181</ecNumber>
    </recommendedName>
    <alternativeName>
        <fullName evidence="6">23S rRNA mA1618 methyltransferase</fullName>
    </alternativeName>
    <alternativeName>
        <fullName evidence="6">rRNA adenine N-6-methyltransferase</fullName>
    </alternativeName>
</protein>
<keyword evidence="4 6" id="KW-0808">Transferase</keyword>
<dbReference type="SUPFAM" id="SSF53335">
    <property type="entry name" value="S-adenosyl-L-methionine-dependent methyltransferases"/>
    <property type="match status" value="1"/>
</dbReference>
<keyword evidence="3 6" id="KW-0489">Methyltransferase</keyword>
<dbReference type="RefSeq" id="WP_271335438.1">
    <property type="nucleotide sequence ID" value="NZ_JAMZNK010000010.1"/>
</dbReference>
<dbReference type="InterPro" id="IPR029063">
    <property type="entry name" value="SAM-dependent_MTases_sf"/>
</dbReference>
<comment type="function">
    <text evidence="6">Specifically methylates the adenine in position 1618 of 23S rRNA.</text>
</comment>
<organism evidence="7 8">
    <name type="scientific">Flavobacterium azizsancarii</name>
    <dbReference type="NCBI Taxonomy" id="2961580"/>
    <lineage>
        <taxon>Bacteria</taxon>
        <taxon>Pseudomonadati</taxon>
        <taxon>Bacteroidota</taxon>
        <taxon>Flavobacteriia</taxon>
        <taxon>Flavobacteriales</taxon>
        <taxon>Flavobacteriaceae</taxon>
        <taxon>Flavobacterium</taxon>
    </lineage>
</organism>
<dbReference type="EMBL" id="JAMZNK010000010">
    <property type="protein sequence ID" value="MDA6069639.1"/>
    <property type="molecule type" value="Genomic_DNA"/>
</dbReference>
<keyword evidence="1 6" id="KW-0963">Cytoplasm</keyword>
<keyword evidence="2 6" id="KW-0698">rRNA processing</keyword>
<dbReference type="PIRSF" id="PIRSF029038">
    <property type="entry name" value="Mtase_YbiN_prd"/>
    <property type="match status" value="1"/>
</dbReference>
<dbReference type="CDD" id="cd02440">
    <property type="entry name" value="AdoMet_MTases"/>
    <property type="match status" value="1"/>
</dbReference>
<gene>
    <name evidence="6 7" type="primary">rlmF</name>
    <name evidence="7" type="ORF">NJT12_08405</name>
</gene>
<dbReference type="PANTHER" id="PTHR13393">
    <property type="entry name" value="SAM-DEPENDENT METHYLTRANSFERASE"/>
    <property type="match status" value="1"/>
</dbReference>
<evidence type="ECO:0000313" key="7">
    <source>
        <dbReference type="EMBL" id="MDA6069639.1"/>
    </source>
</evidence>
<dbReference type="PANTHER" id="PTHR13393:SF0">
    <property type="entry name" value="RNA N6-ADENOSINE-METHYLTRANSFERASE METTL16"/>
    <property type="match status" value="1"/>
</dbReference>
<dbReference type="GO" id="GO:0052907">
    <property type="term" value="F:23S rRNA (adenine(1618)-N(6))-methyltransferase activity"/>
    <property type="evidence" value="ECO:0007669"/>
    <property type="project" value="UniProtKB-EC"/>
</dbReference>
<proteinExistence type="inferred from homology"/>
<comment type="catalytic activity">
    <reaction evidence="6">
        <text>adenosine(1618) in 23S rRNA + S-adenosyl-L-methionine = N(6)-methyladenosine(1618) in 23S rRNA + S-adenosyl-L-homocysteine + H(+)</text>
        <dbReference type="Rhea" id="RHEA:16497"/>
        <dbReference type="Rhea" id="RHEA-COMP:10229"/>
        <dbReference type="Rhea" id="RHEA-COMP:10231"/>
        <dbReference type="ChEBI" id="CHEBI:15378"/>
        <dbReference type="ChEBI" id="CHEBI:57856"/>
        <dbReference type="ChEBI" id="CHEBI:59789"/>
        <dbReference type="ChEBI" id="CHEBI:74411"/>
        <dbReference type="ChEBI" id="CHEBI:74449"/>
        <dbReference type="EC" id="2.1.1.181"/>
    </reaction>
</comment>
<dbReference type="InterPro" id="IPR016909">
    <property type="entry name" value="rRNA_lsu_MeTfrase_F"/>
</dbReference>
<dbReference type="InterPro" id="IPR010286">
    <property type="entry name" value="METTL16/RlmF"/>
</dbReference>
<dbReference type="Proteomes" id="UP001212170">
    <property type="component" value="Unassembled WGS sequence"/>
</dbReference>
<keyword evidence="8" id="KW-1185">Reference proteome</keyword>
<dbReference type="NCBIfam" id="NF008725">
    <property type="entry name" value="PRK11727.1"/>
    <property type="match status" value="1"/>
</dbReference>
<reference evidence="7 8" key="1">
    <citation type="journal article" date="2023" name="Chemosphere">
        <title>Whole genome analysis of Flavobacterium aziz-sancarii sp. nov., isolated from Ardley Island (Antarctica), revealed a rich resistome and bioremediation potential.</title>
        <authorList>
            <person name="Otur C."/>
            <person name="Okay S."/>
            <person name="Kurt-Kizildogan A."/>
        </authorList>
    </citation>
    <scope>NUCLEOTIDE SEQUENCE [LARGE SCALE GENOMIC DNA]</scope>
    <source>
        <strain evidence="7 8">AC</strain>
    </source>
</reference>
<keyword evidence="5 6" id="KW-0949">S-adenosyl-L-methionine</keyword>
<sequence length="318" mass="35983">MKETDNSEKNNLHPRNLHRSHYDFELLITNCPELKPFVAINIHGIETIDFSNPLAVKALNKALLQTYYDIQDWDIPKNYLCPPIPGRTDYIHYLADLLAETNNGVIPQGSSVLGLDIGTGANCIYPILGNAIYDWSFVGTDIDENAIENCSKIIEANPKLIDAISLQQQTEARFIFKNIITPEDRFTFTMCNPPFHSSAEDANQSTLRKISNLTKERKKTNPVLNFGGHNAELWCDGGEIGFVTQMIYESSKFAMQCLWFTTLVSKRENLSSIYKTLNKVNASSIKTIDMAQGQKTSRIIAWTFLSESQQKAWKFENS</sequence>
<comment type="caution">
    <text evidence="7">The sequence shown here is derived from an EMBL/GenBank/DDBJ whole genome shotgun (WGS) entry which is preliminary data.</text>
</comment>
<evidence type="ECO:0000313" key="8">
    <source>
        <dbReference type="Proteomes" id="UP001212170"/>
    </source>
</evidence>
<dbReference type="Gene3D" id="3.40.50.150">
    <property type="entry name" value="Vaccinia Virus protein VP39"/>
    <property type="match status" value="1"/>
</dbReference>